<evidence type="ECO:0000313" key="1">
    <source>
        <dbReference type="EMBL" id="KAA6330972.1"/>
    </source>
</evidence>
<dbReference type="AlphaFoldDB" id="A0A5J4RB97"/>
<organism evidence="1">
    <name type="scientific">termite gut metagenome</name>
    <dbReference type="NCBI Taxonomy" id="433724"/>
    <lineage>
        <taxon>unclassified sequences</taxon>
        <taxon>metagenomes</taxon>
        <taxon>organismal metagenomes</taxon>
    </lineage>
</organism>
<name>A0A5J4RB97_9ZZZZ</name>
<comment type="caution">
    <text evidence="1">The sequence shown here is derived from an EMBL/GenBank/DDBJ whole genome shotgun (WGS) entry which is preliminary data.</text>
</comment>
<gene>
    <name evidence="1" type="ORF">EZS27_020377</name>
</gene>
<sequence length="239" mass="28614">MDNDTLKTRFQAISAIVEMEKVMKFLKTGLFAIQTISPANNFYDPVFMFLSSDLERLFKIMFCLNFKDNNGCFPKQNEIWKNKNGHDLLSLKTKIEQVCIPIDRPFASMDYDIITQDDFIKNVCIVLSEYGQYGRYFNLDLILGKEQMFNPQDEWEKLETQIGKEIYGEQEFYRLMESNQLDNIYRDLNEEIIIRLEMFFRALTRQFIFGKFSQNWYNVYFFSDINDEQLGKTNYRNQK</sequence>
<protein>
    <submittedName>
        <fullName evidence="1">Uncharacterized protein</fullName>
    </submittedName>
</protein>
<dbReference type="EMBL" id="SNRY01001433">
    <property type="protein sequence ID" value="KAA6330972.1"/>
    <property type="molecule type" value="Genomic_DNA"/>
</dbReference>
<accession>A0A5J4RB97</accession>
<reference evidence="1" key="1">
    <citation type="submission" date="2019-03" db="EMBL/GenBank/DDBJ databases">
        <title>Single cell metagenomics reveals metabolic interactions within the superorganism composed of flagellate Streblomastix strix and complex community of Bacteroidetes bacteria on its surface.</title>
        <authorList>
            <person name="Treitli S.C."/>
            <person name="Kolisko M."/>
            <person name="Husnik F."/>
            <person name="Keeling P."/>
            <person name="Hampl V."/>
        </authorList>
    </citation>
    <scope>NUCLEOTIDE SEQUENCE</scope>
    <source>
        <strain evidence="1">STM</strain>
    </source>
</reference>
<proteinExistence type="predicted"/>